<evidence type="ECO:0000256" key="7">
    <source>
        <dbReference type="ARBA" id="ARBA00023134"/>
    </source>
</evidence>
<reference evidence="11 12" key="1">
    <citation type="journal article" date="2015" name="Nature">
        <title>rRNA introns, odd ribosomes, and small enigmatic genomes across a large radiation of phyla.</title>
        <authorList>
            <person name="Brown C.T."/>
            <person name="Hug L.A."/>
            <person name="Thomas B.C."/>
            <person name="Sharon I."/>
            <person name="Castelle C.J."/>
            <person name="Singh A."/>
            <person name="Wilkins M.J."/>
            <person name="Williams K.H."/>
            <person name="Banfield J.F."/>
        </authorList>
    </citation>
    <scope>NUCLEOTIDE SEQUENCE [LARGE SCALE GENOMIC DNA]</scope>
</reference>
<dbReference type="InterPro" id="IPR042110">
    <property type="entry name" value="Adenylosuccinate_synth_dom2"/>
</dbReference>
<dbReference type="FunFam" id="3.90.170.10:FF:000001">
    <property type="entry name" value="Adenylosuccinate synthetase"/>
    <property type="match status" value="1"/>
</dbReference>
<comment type="catalytic activity">
    <reaction evidence="8 9">
        <text>IMP + L-aspartate + GTP = N(6)-(1,2-dicarboxyethyl)-AMP + GDP + phosphate + 2 H(+)</text>
        <dbReference type="Rhea" id="RHEA:15753"/>
        <dbReference type="ChEBI" id="CHEBI:15378"/>
        <dbReference type="ChEBI" id="CHEBI:29991"/>
        <dbReference type="ChEBI" id="CHEBI:37565"/>
        <dbReference type="ChEBI" id="CHEBI:43474"/>
        <dbReference type="ChEBI" id="CHEBI:57567"/>
        <dbReference type="ChEBI" id="CHEBI:58053"/>
        <dbReference type="ChEBI" id="CHEBI:58189"/>
        <dbReference type="EC" id="6.3.4.4"/>
    </reaction>
</comment>
<dbReference type="CDD" id="cd03108">
    <property type="entry name" value="AdSS"/>
    <property type="match status" value="1"/>
</dbReference>
<protein>
    <recommendedName>
        <fullName evidence="8 9">Adenylosuccinate synthetase</fullName>
        <shortName evidence="8">AMPSase</shortName>
        <shortName evidence="8">AdSS</shortName>
        <ecNumber evidence="8 9">6.3.4.4</ecNumber>
    </recommendedName>
    <alternativeName>
        <fullName evidence="8">IMP--aspartate ligase</fullName>
    </alternativeName>
</protein>
<comment type="subcellular location">
    <subcellularLocation>
        <location evidence="8">Cytoplasm</location>
    </subcellularLocation>
</comment>
<evidence type="ECO:0000256" key="5">
    <source>
        <dbReference type="ARBA" id="ARBA00022755"/>
    </source>
</evidence>
<evidence type="ECO:0000313" key="12">
    <source>
        <dbReference type="Proteomes" id="UP000034320"/>
    </source>
</evidence>
<comment type="similarity">
    <text evidence="8 9">Belongs to the adenylosuccinate synthetase family.</text>
</comment>
<dbReference type="FunFam" id="1.10.300.10:FF:000001">
    <property type="entry name" value="Adenylosuccinate synthetase"/>
    <property type="match status" value="1"/>
</dbReference>
<feature type="active site" description="Proton donor" evidence="8">
    <location>
        <position position="44"/>
    </location>
</feature>
<comment type="caution">
    <text evidence="11">The sequence shown here is derived from an EMBL/GenBank/DDBJ whole genome shotgun (WGS) entry which is preliminary data.</text>
</comment>
<dbReference type="PANTHER" id="PTHR11846">
    <property type="entry name" value="ADENYLOSUCCINATE SYNTHETASE"/>
    <property type="match status" value="1"/>
</dbReference>
<evidence type="ECO:0000256" key="3">
    <source>
        <dbReference type="ARBA" id="ARBA00022723"/>
    </source>
</evidence>
<feature type="binding site" evidence="8">
    <location>
        <begin position="412"/>
        <end position="414"/>
    </location>
    <ligand>
        <name>GTP</name>
        <dbReference type="ChEBI" id="CHEBI:37565"/>
    </ligand>
</feature>
<dbReference type="Gene3D" id="1.10.300.10">
    <property type="entry name" value="Adenylosuccinate Synthetase, subunit A, domain 2"/>
    <property type="match status" value="1"/>
</dbReference>
<feature type="region of interest" description="Disordered" evidence="10">
    <location>
        <begin position="276"/>
        <end position="296"/>
    </location>
</feature>
<comment type="cofactor">
    <cofactor evidence="8">
        <name>Mg(2+)</name>
        <dbReference type="ChEBI" id="CHEBI:18420"/>
    </cofactor>
    <text evidence="8">Binds 1 Mg(2+) ion per subunit.</text>
</comment>
<dbReference type="GO" id="GO:0004019">
    <property type="term" value="F:adenylosuccinate synthase activity"/>
    <property type="evidence" value="ECO:0007669"/>
    <property type="project" value="UniProtKB-UniRule"/>
</dbReference>
<dbReference type="PATRIC" id="fig|1618442.3.peg.705"/>
<keyword evidence="5 8" id="KW-0658">Purine biosynthesis</keyword>
<feature type="binding site" evidence="8">
    <location>
        <position position="304"/>
    </location>
    <ligand>
        <name>GTP</name>
        <dbReference type="ChEBI" id="CHEBI:37565"/>
    </ligand>
</feature>
<dbReference type="InterPro" id="IPR042111">
    <property type="entry name" value="Adenylosuccinate_synth_dom3"/>
</dbReference>
<comment type="caution">
    <text evidence="8">Lacks conserved residue(s) required for the propagation of feature annotation.</text>
</comment>
<evidence type="ECO:0000256" key="1">
    <source>
        <dbReference type="ARBA" id="ARBA00011738"/>
    </source>
</evidence>
<dbReference type="Gene3D" id="3.90.170.10">
    <property type="entry name" value="Adenylosuccinate Synthetase, subunit A, domain 3"/>
    <property type="match status" value="1"/>
</dbReference>
<feature type="binding site" description="in other chain" evidence="8">
    <location>
        <position position="302"/>
    </location>
    <ligand>
        <name>IMP</name>
        <dbReference type="ChEBI" id="CHEBI:58053"/>
        <note>ligand shared between dimeric partners</note>
    </ligand>
</feature>
<dbReference type="Proteomes" id="UP000034320">
    <property type="component" value="Unassembled WGS sequence"/>
</dbReference>
<dbReference type="NCBIfam" id="TIGR00184">
    <property type="entry name" value="purA"/>
    <property type="match status" value="1"/>
</dbReference>
<gene>
    <name evidence="8" type="primary">purA</name>
    <name evidence="11" type="ORF">UV09_C0015G0004</name>
</gene>
<keyword evidence="6 8" id="KW-0460">Magnesium</keyword>
<evidence type="ECO:0000256" key="4">
    <source>
        <dbReference type="ARBA" id="ARBA00022741"/>
    </source>
</evidence>
<dbReference type="Pfam" id="PF00709">
    <property type="entry name" value="Adenylsucc_synt"/>
    <property type="match status" value="1"/>
</dbReference>
<proteinExistence type="inferred from homology"/>
<dbReference type="PROSITE" id="PS01266">
    <property type="entry name" value="ADENYLOSUCCIN_SYN_1"/>
    <property type="match status" value="1"/>
</dbReference>
<dbReference type="Gene3D" id="3.40.440.10">
    <property type="entry name" value="Adenylosuccinate Synthetase, subunit A, domain 1"/>
    <property type="match status" value="1"/>
</dbReference>
<dbReference type="InterPro" id="IPR042109">
    <property type="entry name" value="Adenylosuccinate_synth_dom1"/>
</dbReference>
<feature type="active site" description="Proton acceptor" evidence="8">
    <location>
        <position position="16"/>
    </location>
</feature>
<dbReference type="InterPro" id="IPR001114">
    <property type="entry name" value="Adenylosuccinate_synthetase"/>
</dbReference>
<dbReference type="GO" id="GO:0000287">
    <property type="term" value="F:magnesium ion binding"/>
    <property type="evidence" value="ECO:0007669"/>
    <property type="project" value="UniProtKB-UniRule"/>
</dbReference>
<dbReference type="UniPathway" id="UPA00075">
    <property type="reaction ID" value="UER00335"/>
</dbReference>
<dbReference type="AlphaFoldDB" id="A0A0G0ZD74"/>
<keyword evidence="3 8" id="KW-0479">Metal-binding</keyword>
<dbReference type="SMART" id="SM00788">
    <property type="entry name" value="Adenylsucc_synt"/>
    <property type="match status" value="1"/>
</dbReference>
<comment type="pathway">
    <text evidence="8 9">Purine metabolism; AMP biosynthesis via de novo pathway; AMP from IMP: step 1/2.</text>
</comment>
<dbReference type="InterPro" id="IPR018220">
    <property type="entry name" value="Adenylosuccin_syn_GTP-bd"/>
</dbReference>
<dbReference type="SUPFAM" id="SSF52540">
    <property type="entry name" value="P-loop containing nucleoside triphosphate hydrolases"/>
    <property type="match status" value="1"/>
</dbReference>
<feature type="binding site" evidence="8">
    <location>
        <begin position="330"/>
        <end position="332"/>
    </location>
    <ligand>
        <name>GTP</name>
        <dbReference type="ChEBI" id="CHEBI:37565"/>
    </ligand>
</feature>
<keyword evidence="4 8" id="KW-0547">Nucleotide-binding</keyword>
<feature type="binding site" evidence="8">
    <location>
        <begin position="15"/>
        <end position="21"/>
    </location>
    <ligand>
        <name>GTP</name>
        <dbReference type="ChEBI" id="CHEBI:37565"/>
    </ligand>
</feature>
<evidence type="ECO:0000313" key="11">
    <source>
        <dbReference type="EMBL" id="KKS46652.1"/>
    </source>
</evidence>
<feature type="binding site" evidence="8">
    <location>
        <position position="43"/>
    </location>
    <ligand>
        <name>Mg(2+)</name>
        <dbReference type="ChEBI" id="CHEBI:18420"/>
    </ligand>
</feature>
<dbReference type="PANTHER" id="PTHR11846:SF0">
    <property type="entry name" value="ADENYLOSUCCINATE SYNTHETASE"/>
    <property type="match status" value="1"/>
</dbReference>
<keyword evidence="8" id="KW-0963">Cytoplasm</keyword>
<feature type="binding site" evidence="8">
    <location>
        <position position="143"/>
    </location>
    <ligand>
        <name>IMP</name>
        <dbReference type="ChEBI" id="CHEBI:58053"/>
        <note>ligand shared between dimeric partners</note>
    </ligand>
</feature>
<dbReference type="InterPro" id="IPR027417">
    <property type="entry name" value="P-loop_NTPase"/>
</dbReference>
<evidence type="ECO:0000256" key="9">
    <source>
        <dbReference type="RuleBase" id="RU000520"/>
    </source>
</evidence>
<dbReference type="HAMAP" id="MF_00011">
    <property type="entry name" value="Adenylosucc_synth"/>
    <property type="match status" value="1"/>
</dbReference>
<dbReference type="GO" id="GO:0044208">
    <property type="term" value="P:'de novo' AMP biosynthetic process"/>
    <property type="evidence" value="ECO:0007669"/>
    <property type="project" value="UniProtKB-UniRule"/>
</dbReference>
<dbReference type="GO" id="GO:0005737">
    <property type="term" value="C:cytoplasm"/>
    <property type="evidence" value="ECO:0007669"/>
    <property type="project" value="UniProtKB-SubCell"/>
</dbReference>
<evidence type="ECO:0000256" key="10">
    <source>
        <dbReference type="SAM" id="MobiDB-lite"/>
    </source>
</evidence>
<dbReference type="NCBIfam" id="NF002223">
    <property type="entry name" value="PRK01117.1"/>
    <property type="match status" value="1"/>
</dbReference>
<feature type="binding site" description="in other chain" evidence="8">
    <location>
        <begin position="41"/>
        <end position="44"/>
    </location>
    <ligand>
        <name>IMP</name>
        <dbReference type="ChEBI" id="CHEBI:58053"/>
        <note>ligand shared between dimeric partners</note>
    </ligand>
</feature>
<comment type="function">
    <text evidence="8">Plays an important role in the de novo pathway of purine nucleotide biosynthesis. Catalyzes the first committed step in the biosynthesis of AMP from IMP.</text>
</comment>
<name>A0A0G0ZD74_9BACT</name>
<dbReference type="EMBL" id="LCDD01000015">
    <property type="protein sequence ID" value="KKS46652.1"/>
    <property type="molecule type" value="Genomic_DNA"/>
</dbReference>
<comment type="subunit">
    <text evidence="1 8">Homodimer.</text>
</comment>
<organism evidence="11 12">
    <name type="scientific">Candidatus Gottesmanbacteria bacterium GW2011_GWA2_42_18</name>
    <dbReference type="NCBI Taxonomy" id="1618442"/>
    <lineage>
        <taxon>Bacteria</taxon>
        <taxon>Candidatus Gottesmaniibacteriota</taxon>
    </lineage>
</organism>
<feature type="binding site" evidence="8">
    <location>
        <begin position="43"/>
        <end position="45"/>
    </location>
    <ligand>
        <name>GTP</name>
        <dbReference type="ChEBI" id="CHEBI:37565"/>
    </ligand>
</feature>
<dbReference type="GO" id="GO:0046040">
    <property type="term" value="P:IMP metabolic process"/>
    <property type="evidence" value="ECO:0007669"/>
    <property type="project" value="TreeGrafter"/>
</dbReference>
<feature type="binding site" evidence="8">
    <location>
        <begin position="298"/>
        <end position="304"/>
    </location>
    <ligand>
        <name>substrate</name>
    </ligand>
</feature>
<accession>A0A0G0ZD74</accession>
<evidence type="ECO:0000256" key="2">
    <source>
        <dbReference type="ARBA" id="ARBA00022598"/>
    </source>
</evidence>
<evidence type="ECO:0000256" key="6">
    <source>
        <dbReference type="ARBA" id="ARBA00022842"/>
    </source>
</evidence>
<evidence type="ECO:0000256" key="8">
    <source>
        <dbReference type="HAMAP-Rule" id="MF_00011"/>
    </source>
</evidence>
<dbReference type="GO" id="GO:0005525">
    <property type="term" value="F:GTP binding"/>
    <property type="evidence" value="ECO:0007669"/>
    <property type="project" value="UniProtKB-UniRule"/>
</dbReference>
<feature type="binding site" description="in other chain" evidence="8">
    <location>
        <begin position="16"/>
        <end position="19"/>
    </location>
    <ligand>
        <name>IMP</name>
        <dbReference type="ChEBI" id="CHEBI:58053"/>
        <note>ligand shared between dimeric partners</note>
    </ligand>
</feature>
<keyword evidence="2 8" id="KW-0436">Ligase</keyword>
<sequence length="423" mass="47480">MHNAKALVVVGLQWGDEGKGKIVDYLAKDADWVIRFNGGNNAGHTVVTGKKIFKFHHLPSGAVRGKKLLIAQGSVINPKVLLEEIDFLKKEKIPLDLSIDQRVHIVMPYHWLLDGASEEWKGKQATGSLKLGIGYCYEDKNNRLGIRFEDLINGKILAEKVRAVFPFKKAIIEKVFGQKMELTAKKIIDEYTVYGLKLKKYTQDVAAAVWHGWGKKKILFETAHGTFLDVAFGTYPYTVAPYSTAGALYSGVGIGPADIEVIGVVKAYTTRVGNGPFPTEQKNRTGAKLQKQGQEVGTTSGRKRRCGFLDLTMLRCALKLNSVNYLALTKLDVLSGFKILKIADHYLYQGKKVKYFPAGMNNLNKMKPVYRIFKGWPENISQAKNKRDLPENCRIYLDYISRELDIPIKLISVSQDRENVIKI</sequence>
<dbReference type="EC" id="6.3.4.4" evidence="8 9"/>
<feature type="binding site" evidence="8">
    <location>
        <position position="16"/>
    </location>
    <ligand>
        <name>Mg(2+)</name>
        <dbReference type="ChEBI" id="CHEBI:18420"/>
    </ligand>
</feature>
<keyword evidence="7 8" id="KW-0342">GTP-binding</keyword>